<evidence type="ECO:0000256" key="2">
    <source>
        <dbReference type="ARBA" id="ARBA00022525"/>
    </source>
</evidence>
<comment type="cofactor">
    <cofactor evidence="12">
        <name>Zn(2+)</name>
        <dbReference type="ChEBI" id="CHEBI:29105"/>
    </cofactor>
    <text evidence="12">Binds 1 zinc ion per subunit.</text>
</comment>
<evidence type="ECO:0000256" key="4">
    <source>
        <dbReference type="ARBA" id="ARBA00022723"/>
    </source>
</evidence>
<dbReference type="Gene3D" id="2.60.120.830">
    <property type="match status" value="1"/>
</dbReference>
<feature type="transmembrane region" description="Helical" evidence="15">
    <location>
        <begin position="200"/>
        <end position="222"/>
    </location>
</feature>
<organism evidence="18 19">
    <name type="scientific">Nematostella vectensis</name>
    <name type="common">Starlet sea anemone</name>
    <dbReference type="NCBI Taxonomy" id="45351"/>
    <lineage>
        <taxon>Eukaryota</taxon>
        <taxon>Metazoa</taxon>
        <taxon>Cnidaria</taxon>
        <taxon>Anthozoa</taxon>
        <taxon>Hexacorallia</taxon>
        <taxon>Actiniaria</taxon>
        <taxon>Edwardsiidae</taxon>
        <taxon>Nematostella</taxon>
    </lineage>
</organism>
<dbReference type="InterPro" id="IPR024079">
    <property type="entry name" value="MetalloPept_cat_dom_sf"/>
</dbReference>
<dbReference type="FunFam" id="2.20.100.10:FF:000005">
    <property type="entry name" value="ADAM metallopeptidase with thrombospondin type 1 motif 9"/>
    <property type="match status" value="2"/>
</dbReference>
<feature type="disulfide bond" evidence="13">
    <location>
        <begin position="521"/>
        <end position="526"/>
    </location>
</feature>
<feature type="disulfide bond" evidence="13">
    <location>
        <begin position="538"/>
        <end position="569"/>
    </location>
</feature>
<dbReference type="Pfam" id="PF00090">
    <property type="entry name" value="TSP_1"/>
    <property type="match status" value="1"/>
</dbReference>
<dbReference type="InterPro" id="IPR013783">
    <property type="entry name" value="Ig-like_fold"/>
</dbReference>
<feature type="disulfide bond" evidence="13">
    <location>
        <begin position="675"/>
        <end position="714"/>
    </location>
</feature>
<evidence type="ECO:0000256" key="6">
    <source>
        <dbReference type="ARBA" id="ARBA00022737"/>
    </source>
</evidence>
<protein>
    <submittedName>
        <fullName evidence="18">Uncharacterized protein</fullName>
    </submittedName>
</protein>
<feature type="binding site" evidence="12">
    <location>
        <position position="572"/>
    </location>
    <ligand>
        <name>Ca(2+)</name>
        <dbReference type="ChEBI" id="CHEBI:29108"/>
        <label>1</label>
    </ligand>
</feature>
<dbReference type="InterPro" id="IPR041645">
    <property type="entry name" value="ADAMTS_CR_2"/>
</dbReference>
<reference evidence="18 19" key="1">
    <citation type="journal article" date="2007" name="Science">
        <title>Sea anemone genome reveals ancestral eumetazoan gene repertoire and genomic organization.</title>
        <authorList>
            <person name="Putnam N.H."/>
            <person name="Srivastava M."/>
            <person name="Hellsten U."/>
            <person name="Dirks B."/>
            <person name="Chapman J."/>
            <person name="Salamov A."/>
            <person name="Terry A."/>
            <person name="Shapiro H."/>
            <person name="Lindquist E."/>
            <person name="Kapitonov V.V."/>
            <person name="Jurka J."/>
            <person name="Genikhovich G."/>
            <person name="Grigoriev I.V."/>
            <person name="Lucas S.M."/>
            <person name="Steele R.E."/>
            <person name="Finnerty J.R."/>
            <person name="Technau U."/>
            <person name="Martindale M.Q."/>
            <person name="Rokhsar D.S."/>
        </authorList>
    </citation>
    <scope>NUCLEOTIDE SEQUENCE [LARGE SCALE GENOMIC DNA]</scope>
    <source>
        <strain evidence="19">CH2 X CH6</strain>
    </source>
</reference>
<dbReference type="GO" id="GO:0005576">
    <property type="term" value="C:extracellular region"/>
    <property type="evidence" value="ECO:0007669"/>
    <property type="project" value="UniProtKB-SubCell"/>
</dbReference>
<dbReference type="PANTHER" id="PTHR13723:SF200">
    <property type="entry name" value="ADAM METALLOPEPTIDASE WITH THROMBOSPONDIN TYPE 1 MOTIF B, ISOFORM B"/>
    <property type="match status" value="1"/>
</dbReference>
<feature type="binding site" evidence="12">
    <location>
        <position position="572"/>
    </location>
    <ligand>
        <name>Ca(2+)</name>
        <dbReference type="ChEBI" id="CHEBI:29108"/>
        <label>2</label>
    </ligand>
</feature>
<keyword evidence="6" id="KW-0677">Repeat</keyword>
<dbReference type="Pfam" id="PF17771">
    <property type="entry name" value="ADAMTS_CR_2"/>
    <property type="match status" value="1"/>
</dbReference>
<dbReference type="Pfam" id="PF00041">
    <property type="entry name" value="fn3"/>
    <property type="match status" value="1"/>
</dbReference>
<dbReference type="CDD" id="cd00063">
    <property type="entry name" value="FN3"/>
    <property type="match status" value="1"/>
</dbReference>
<dbReference type="PRINTS" id="PR01857">
    <property type="entry name" value="ADAMTSFAMILY"/>
</dbReference>
<dbReference type="eggNOG" id="KOG3538">
    <property type="taxonomic scope" value="Eukaryota"/>
</dbReference>
<keyword evidence="8 12" id="KW-0862">Zinc</keyword>
<comment type="caution">
    <text evidence="14">Lacks conserved residue(s) required for the propagation of feature annotation.</text>
</comment>
<dbReference type="SUPFAM" id="SSF49265">
    <property type="entry name" value="Fibronectin type III"/>
    <property type="match status" value="1"/>
</dbReference>
<dbReference type="HOGENOM" id="CLU_242046_0_0_1"/>
<dbReference type="GO" id="GO:0046872">
    <property type="term" value="F:metal ion binding"/>
    <property type="evidence" value="ECO:0007669"/>
    <property type="project" value="UniProtKB-KW"/>
</dbReference>
<dbReference type="Gene3D" id="2.20.100.10">
    <property type="entry name" value="Thrombospondin type-1 (TSP1) repeat"/>
    <property type="match status" value="4"/>
</dbReference>
<keyword evidence="2" id="KW-0964">Secreted</keyword>
<evidence type="ECO:0000256" key="12">
    <source>
        <dbReference type="PIRSR" id="PIRSR613273-2"/>
    </source>
</evidence>
<accession>A7SQN5</accession>
<keyword evidence="11" id="KW-0325">Glycoprotein</keyword>
<dbReference type="SUPFAM" id="SSF82895">
    <property type="entry name" value="TSP-1 type 1 repeat"/>
    <property type="match status" value="4"/>
</dbReference>
<gene>
    <name evidence="18" type="ORF">NEMVEDRAFT_v1g246793</name>
</gene>
<sequence>MDKSATDYYGNRSMDYALAVANMASRLFGDSTVGFRLVLSLTKVILIEDDLPALNITTNKIDSAADYLSVFSKWSQTVNTPAGNAGHFDHAVLLTRTSTLRLIMISSKCQTEMLPEIRNILSNHVNLALALSKTYLNKYAQVDYDKFQVSGPPSVNARKGHSGKSAIIIGSVIAGVVLLIVVVVVAVWRLRKRGSWNAVPIGYITVMLVTKCIKLCFVISLVTNTILGQRGSIEKLDLARLFGETFDAGDDLDVISITPKRLHRRSIHSSRTLHEFRAFGKYFELSLKPKEDVASSKLVLMRKRPGDVWFKELNTSPGRFLQGHVTTEPSSHVALRELRPNELSGVIISDGHEYKIEPVPHHIRRKMDLEGHGHHVISRKSLRSKRSLAEPIRDNTASFVRKLSSRKKRAVLETKYIETMITMDKSATDYYGNRSMDYALAVANMASRLFGDGTVGFRLVLSLTKVILIEDDLPALNITTNKIDSAADYLSVFSKWSQTVNTPAGNAGHFDHAVLLTRDICGMKECQLDGLTYFGSPCSNRLGASINNAYGLAAAFSVVHHMAHNRVNCYDDRPLNSTALPSLPPGYTFDADEQCRLAYGLEYRLCRQQRCDSLLCVKGSKCINPRNILPVDGTPCGNRKWCISGICVNIDDSLPVAVDGAWGAWGDYSTCSRTCGGGVRHRSRRCENPKPANGGQDCPGSTKGEWRICNLQDCSPGSEDYRTTQCKTINSTYDGYNATADRCELLCRAGSSYPIREGHVSDGTKYDETDPDIQDICIEGKRVSVGCDNVIASGGILDRCRECLGNGNKCVRKEARYTELWNRYGPWNARQMMTLPVGTVNAMITEDNATNNFVRTQPHKVTCIREDDGSQISSIHCNQDTRPPGYAPCNTQACPAKWEIHPWGPCSRRCGGGNRSREVLCVQQFTQQSIVTVDESFCNATKKPTTSSTCNMVDCGPSWEIGDWSQAAMPVTPYLLRHTCYAIPITLYLLRHTYYVMPVTPYLLRHTCYVIPVTSYLLRHACYAIPVTPYLLRHTCYVMPVTPYLLRHTCYVMPVTPYLLHLKLASAAASDDPFVFGEFPLTLRVKVAGTIASYENPVINYAEKMFIQGPTNAELVLLFIYANEANVGYTITYYAPGQPNVTSLIWKNVKSGICSKTCAGGTQPHKVTCIREDDGSQISSIHCNQDTRPPGYGPCNTQACPAKWEIHPWGPCSRRCGGGNRSREVLCVQQVTQQSNVTVDESFCNATKKPTTSSTCNVVDCGPSWEIGDWSQCTGNPGQQGNTSRKVECRNRFANGSISVLDDETCLEFSTKIPDRWKSCLIAETPPGPPYDISVSFENETYHVTWRTPIETNGRIDGYKVFFELRNLTELLKNTIVETEGSETSLDVPLSSLFGDKSYLVRVAARTSKGYGNYSDDDQVVKTPIKEPPMETSPSKKVSEGQTTARIEIPKFSDVNGPVKYYQVFNAVYLRYALTTASNPQNVNSSELVSYCEAHKSYVPKAYLVFAFKASEYPKYKIFTLGTGEGTKCDRKRRGISELEYYNGPLQPKIEYQPFIRCYNSETKYSQYYYDSFKVSGSPPVPTPWWNNIPLLVGTGAGSVILIVMWGVVVCKVREIRSRRTVRDEEKISRNSTVEQAPEDPTIRAKIRRESRWDSRHKMLTTGI</sequence>
<dbReference type="SMART" id="SM00060">
    <property type="entry name" value="FN3"/>
    <property type="match status" value="1"/>
</dbReference>
<comment type="subcellular location">
    <subcellularLocation>
        <location evidence="1">Secreted</location>
    </subcellularLocation>
</comment>
<dbReference type="InParanoid" id="A7SQN5"/>
<feature type="binding site" evidence="12">
    <location>
        <position position="564"/>
    </location>
    <ligand>
        <name>Zn(2+)</name>
        <dbReference type="ChEBI" id="CHEBI:29105"/>
        <note>catalytic</note>
    </ligand>
</feature>
<dbReference type="GO" id="GO:0031012">
    <property type="term" value="C:extracellular matrix"/>
    <property type="evidence" value="ECO:0000318"/>
    <property type="project" value="GO_Central"/>
</dbReference>
<dbReference type="Gene3D" id="3.40.1620.60">
    <property type="match status" value="1"/>
</dbReference>
<keyword evidence="19" id="KW-1185">Reference proteome</keyword>
<feature type="transmembrane region" description="Helical" evidence="15">
    <location>
        <begin position="1589"/>
        <end position="1611"/>
    </location>
</feature>
<evidence type="ECO:0000256" key="3">
    <source>
        <dbReference type="ARBA" id="ARBA00022670"/>
    </source>
</evidence>
<dbReference type="InterPro" id="IPR013273">
    <property type="entry name" value="ADAMTS/ADAMTS-like"/>
</dbReference>
<dbReference type="InterPro" id="IPR000884">
    <property type="entry name" value="TSP1_rpt"/>
</dbReference>
<dbReference type="SUPFAM" id="SSF55486">
    <property type="entry name" value="Metalloproteases ('zincins'), catalytic domain"/>
    <property type="match status" value="1"/>
</dbReference>
<feature type="domain" description="Fibronectin type-III" evidence="17">
    <location>
        <begin position="1326"/>
        <end position="1426"/>
    </location>
</feature>
<dbReference type="Gene3D" id="3.40.390.10">
    <property type="entry name" value="Collagenase (Catalytic Domain)"/>
    <property type="match status" value="2"/>
</dbReference>
<keyword evidence="3" id="KW-0645">Protease</keyword>
<feature type="transmembrane region" description="Helical" evidence="15">
    <location>
        <begin position="166"/>
        <end position="188"/>
    </location>
</feature>
<dbReference type="Pfam" id="PF19030">
    <property type="entry name" value="TSP1_ADAMTS"/>
    <property type="match status" value="3"/>
</dbReference>
<dbReference type="InterPro" id="IPR036116">
    <property type="entry name" value="FN3_sf"/>
</dbReference>
<keyword evidence="15" id="KW-0472">Membrane</keyword>
<keyword evidence="5" id="KW-0732">Signal</keyword>
<dbReference type="InterPro" id="IPR001590">
    <property type="entry name" value="Peptidase_M12B"/>
</dbReference>
<feature type="disulfide bond" evidence="13">
    <location>
        <begin position="595"/>
        <end position="616"/>
    </location>
</feature>
<dbReference type="PROSITE" id="PS50215">
    <property type="entry name" value="ADAM_MEPRO"/>
    <property type="match status" value="1"/>
</dbReference>
<name>A7SQN5_NEMVE</name>
<evidence type="ECO:0000256" key="1">
    <source>
        <dbReference type="ARBA" id="ARBA00004613"/>
    </source>
</evidence>
<dbReference type="EMBL" id="DS469748">
    <property type="protein sequence ID" value="EDO33987.1"/>
    <property type="molecule type" value="Genomic_DNA"/>
</dbReference>
<feature type="disulfide bond" evidence="13">
    <location>
        <begin position="671"/>
        <end position="709"/>
    </location>
</feature>
<dbReference type="InterPro" id="IPR050439">
    <property type="entry name" value="ADAMTS_ADAMTS-like"/>
</dbReference>
<keyword evidence="12" id="KW-0106">Calcium</keyword>
<dbReference type="InterPro" id="IPR003961">
    <property type="entry name" value="FN3_dom"/>
</dbReference>
<evidence type="ECO:0000256" key="5">
    <source>
        <dbReference type="ARBA" id="ARBA00022729"/>
    </source>
</evidence>
<dbReference type="PROSITE" id="PS50092">
    <property type="entry name" value="TSP1"/>
    <property type="match status" value="3"/>
</dbReference>
<dbReference type="PANTHER" id="PTHR13723">
    <property type="entry name" value="ADAMTS A DISINTEGRIN AND METALLOPROTEASE WITH THROMBOSPONDIN MOTIFS PROTEASE"/>
    <property type="match status" value="1"/>
</dbReference>
<keyword evidence="10 13" id="KW-1015">Disulfide bond</keyword>
<feature type="disulfide bond" evidence="13">
    <location>
        <begin position="636"/>
        <end position="647"/>
    </location>
</feature>
<dbReference type="PROSITE" id="PS50853">
    <property type="entry name" value="FN3"/>
    <property type="match status" value="1"/>
</dbReference>
<dbReference type="Proteomes" id="UP000001593">
    <property type="component" value="Unassembled WGS sequence"/>
</dbReference>
<feature type="disulfide bond" evidence="13">
    <location>
        <begin position="686"/>
        <end position="698"/>
    </location>
</feature>
<evidence type="ECO:0000256" key="7">
    <source>
        <dbReference type="ARBA" id="ARBA00022801"/>
    </source>
</evidence>
<evidence type="ECO:0000256" key="10">
    <source>
        <dbReference type="ARBA" id="ARBA00023157"/>
    </source>
</evidence>
<keyword evidence="7" id="KW-0378">Hydrolase</keyword>
<keyword evidence="9" id="KW-0482">Metalloprotease</keyword>
<evidence type="ECO:0000313" key="18">
    <source>
        <dbReference type="EMBL" id="EDO33987.1"/>
    </source>
</evidence>
<feature type="binding site" evidence="12">
    <location>
        <position position="560"/>
    </location>
    <ligand>
        <name>Zn(2+)</name>
        <dbReference type="ChEBI" id="CHEBI:29105"/>
        <note>catalytic</note>
    </ligand>
</feature>
<evidence type="ECO:0000256" key="9">
    <source>
        <dbReference type="ARBA" id="ARBA00023049"/>
    </source>
</evidence>
<proteinExistence type="predicted"/>
<evidence type="ECO:0000256" key="8">
    <source>
        <dbReference type="ARBA" id="ARBA00022833"/>
    </source>
</evidence>
<dbReference type="FunFam" id="2.20.100.10:FF:000001">
    <property type="entry name" value="semaphorin-5A isoform X1"/>
    <property type="match status" value="1"/>
</dbReference>
<evidence type="ECO:0000256" key="11">
    <source>
        <dbReference type="ARBA" id="ARBA00023180"/>
    </source>
</evidence>
<dbReference type="GO" id="GO:0006508">
    <property type="term" value="P:proteolysis"/>
    <property type="evidence" value="ECO:0000318"/>
    <property type="project" value="GO_Central"/>
</dbReference>
<dbReference type="InterPro" id="IPR036383">
    <property type="entry name" value="TSP1_rpt_sf"/>
</dbReference>
<dbReference type="GO" id="GO:0030198">
    <property type="term" value="P:extracellular matrix organization"/>
    <property type="evidence" value="ECO:0000318"/>
    <property type="project" value="GO_Central"/>
</dbReference>
<feature type="domain" description="Peptidase M12B" evidence="16">
    <location>
        <begin position="415"/>
        <end position="627"/>
    </location>
</feature>
<feature type="binding site" evidence="12">
    <location>
        <position position="569"/>
    </location>
    <ligand>
        <name>Ca(2+)</name>
        <dbReference type="ChEBI" id="CHEBI:29108"/>
        <label>1</label>
    </ligand>
</feature>
<feature type="binding site" evidence="12">
    <location>
        <position position="511"/>
    </location>
    <ligand>
        <name>Ca(2+)</name>
        <dbReference type="ChEBI" id="CHEBI:29108"/>
        <label>1</label>
    </ligand>
</feature>
<keyword evidence="15" id="KW-1133">Transmembrane helix</keyword>
<dbReference type="PhylomeDB" id="A7SQN5"/>
<evidence type="ECO:0000259" key="16">
    <source>
        <dbReference type="PROSITE" id="PS50215"/>
    </source>
</evidence>
<feature type="disulfide bond" evidence="13">
    <location>
        <begin position="611"/>
        <end position="642"/>
    </location>
</feature>
<dbReference type="Gene3D" id="2.60.40.10">
    <property type="entry name" value="Immunoglobulins"/>
    <property type="match status" value="1"/>
</dbReference>
<evidence type="ECO:0000313" key="19">
    <source>
        <dbReference type="Proteomes" id="UP000001593"/>
    </source>
</evidence>
<evidence type="ECO:0000259" key="17">
    <source>
        <dbReference type="PROSITE" id="PS50853"/>
    </source>
</evidence>
<keyword evidence="4 12" id="KW-0479">Metal-binding</keyword>
<keyword evidence="15" id="KW-0812">Transmembrane</keyword>
<feature type="binding site" evidence="12">
    <location>
        <position position="418"/>
    </location>
    <ligand>
        <name>Ca(2+)</name>
        <dbReference type="ChEBI" id="CHEBI:29108"/>
        <label>1</label>
    </ligand>
</feature>
<evidence type="ECO:0000256" key="13">
    <source>
        <dbReference type="PIRSR" id="PIRSR613273-3"/>
    </source>
</evidence>
<evidence type="ECO:0000256" key="15">
    <source>
        <dbReference type="SAM" id="Phobius"/>
    </source>
</evidence>
<evidence type="ECO:0000256" key="14">
    <source>
        <dbReference type="PROSITE-ProRule" id="PRU00276"/>
    </source>
</evidence>
<feature type="binding site" evidence="12">
    <location>
        <position position="418"/>
    </location>
    <ligand>
        <name>Ca(2+)</name>
        <dbReference type="ChEBI" id="CHEBI:29108"/>
        <label>2</label>
    </ligand>
</feature>
<dbReference type="SMART" id="SM00209">
    <property type="entry name" value="TSP1"/>
    <property type="match status" value="3"/>
</dbReference>
<dbReference type="GO" id="GO:0004222">
    <property type="term" value="F:metalloendopeptidase activity"/>
    <property type="evidence" value="ECO:0000318"/>
    <property type="project" value="GO_Central"/>
</dbReference>